<protein>
    <recommendedName>
        <fullName evidence="2">Zinc finger CGNR domain-containing protein</fullName>
    </recommendedName>
</protein>
<dbReference type="InterPro" id="IPR023286">
    <property type="entry name" value="ABATE_dom_sf"/>
</dbReference>
<name>A0ABP6LYD6_9MICC</name>
<feature type="compositionally biased region" description="Basic and acidic residues" evidence="1">
    <location>
        <begin position="235"/>
        <end position="250"/>
    </location>
</feature>
<evidence type="ECO:0000256" key="1">
    <source>
        <dbReference type="SAM" id="MobiDB-lite"/>
    </source>
</evidence>
<evidence type="ECO:0000259" key="2">
    <source>
        <dbReference type="Pfam" id="PF11706"/>
    </source>
</evidence>
<dbReference type="Pfam" id="PF11706">
    <property type="entry name" value="zf-CGNR"/>
    <property type="match status" value="1"/>
</dbReference>
<evidence type="ECO:0000313" key="4">
    <source>
        <dbReference type="Proteomes" id="UP001500236"/>
    </source>
</evidence>
<accession>A0ABP6LYD6</accession>
<feature type="domain" description="Zinc finger CGNR" evidence="2">
    <location>
        <begin position="146"/>
        <end position="189"/>
    </location>
</feature>
<feature type="region of interest" description="Disordered" evidence="1">
    <location>
        <begin position="202"/>
        <end position="267"/>
    </location>
</feature>
<proteinExistence type="predicted"/>
<organism evidence="3 4">
    <name type="scientific">Nesterenkonia aethiopica</name>
    <dbReference type="NCBI Taxonomy" id="269144"/>
    <lineage>
        <taxon>Bacteria</taxon>
        <taxon>Bacillati</taxon>
        <taxon>Actinomycetota</taxon>
        <taxon>Actinomycetes</taxon>
        <taxon>Micrococcales</taxon>
        <taxon>Micrococcaceae</taxon>
        <taxon>Nesterenkonia</taxon>
    </lineage>
</organism>
<reference evidence="4" key="1">
    <citation type="journal article" date="2019" name="Int. J. Syst. Evol. Microbiol.">
        <title>The Global Catalogue of Microorganisms (GCM) 10K type strain sequencing project: providing services to taxonomists for standard genome sequencing and annotation.</title>
        <authorList>
            <consortium name="The Broad Institute Genomics Platform"/>
            <consortium name="The Broad Institute Genome Sequencing Center for Infectious Disease"/>
            <person name="Wu L."/>
            <person name="Ma J."/>
        </authorList>
    </citation>
    <scope>NUCLEOTIDE SEQUENCE [LARGE SCALE GENOMIC DNA]</scope>
    <source>
        <strain evidence="4">JCM 14309</strain>
    </source>
</reference>
<dbReference type="Proteomes" id="UP001500236">
    <property type="component" value="Unassembled WGS sequence"/>
</dbReference>
<dbReference type="PANTHER" id="PTHR35525:SF3">
    <property type="entry name" value="BLL6575 PROTEIN"/>
    <property type="match status" value="1"/>
</dbReference>
<keyword evidence="4" id="KW-1185">Reference proteome</keyword>
<dbReference type="SUPFAM" id="SSF160904">
    <property type="entry name" value="Jann2411-like"/>
    <property type="match status" value="1"/>
</dbReference>
<gene>
    <name evidence="3" type="ORF">GCM10010529_16120</name>
</gene>
<dbReference type="Gene3D" id="1.10.3300.10">
    <property type="entry name" value="Jann2411-like domain"/>
    <property type="match status" value="1"/>
</dbReference>
<sequence length="267" mass="29461">MFHAEINRTLTAAVNLMNTSEGLHSAQASPDQLTSIESLRKFLSSQDSELKWPTSTLDRAQVDSVRDLRDTVHQIWGAAPITTKEPVEKINTLLEGVGTRVVRTSGGEEPQFRAVPIPVSTQLADVMTAAIADALQFLVVNDETGRMRTCKGDECDAVIVDLTRNRSKLFCDFGNCANRAHVRAYRARQAALREAGRRALAGEAAEPSATLAKPSAAEKAAQINEPTSESAVAAKEFRDRMRDELMEKREKKDKKSKKKKDKKKAKK</sequence>
<dbReference type="PANTHER" id="PTHR35525">
    <property type="entry name" value="BLL6575 PROTEIN"/>
    <property type="match status" value="1"/>
</dbReference>
<dbReference type="InterPro" id="IPR021005">
    <property type="entry name" value="Znf_CGNR"/>
</dbReference>
<dbReference type="RefSeq" id="WP_070159557.1">
    <property type="nucleotide sequence ID" value="NZ_BAAAVT010000009.1"/>
</dbReference>
<comment type="caution">
    <text evidence="3">The sequence shown here is derived from an EMBL/GenBank/DDBJ whole genome shotgun (WGS) entry which is preliminary data.</text>
</comment>
<feature type="compositionally biased region" description="Basic residues" evidence="1">
    <location>
        <begin position="251"/>
        <end position="267"/>
    </location>
</feature>
<evidence type="ECO:0000313" key="3">
    <source>
        <dbReference type="EMBL" id="GAA3063732.1"/>
    </source>
</evidence>
<dbReference type="EMBL" id="BAAAVT010000009">
    <property type="protein sequence ID" value="GAA3063732.1"/>
    <property type="molecule type" value="Genomic_DNA"/>
</dbReference>
<dbReference type="InterPro" id="IPR010852">
    <property type="entry name" value="ABATE"/>
</dbReference>
<dbReference type="Pfam" id="PF07336">
    <property type="entry name" value="ABATE"/>
    <property type="match status" value="1"/>
</dbReference>